<evidence type="ECO:0000313" key="3">
    <source>
        <dbReference type="Proteomes" id="UP001238179"/>
    </source>
</evidence>
<dbReference type="AlphaFoldDB" id="A0AA48GKQ2"/>
<organism evidence="2 3">
    <name type="scientific">Mesoterricola silvestris</name>
    <dbReference type="NCBI Taxonomy" id="2927979"/>
    <lineage>
        <taxon>Bacteria</taxon>
        <taxon>Pseudomonadati</taxon>
        <taxon>Acidobacteriota</taxon>
        <taxon>Holophagae</taxon>
        <taxon>Holophagales</taxon>
        <taxon>Holophagaceae</taxon>
        <taxon>Mesoterricola</taxon>
    </lineage>
</organism>
<feature type="region of interest" description="Disordered" evidence="1">
    <location>
        <begin position="1"/>
        <end position="22"/>
    </location>
</feature>
<protein>
    <recommendedName>
        <fullName evidence="4">Polysaccharide chain length determinant N-terminal domain-containing protein</fullName>
    </recommendedName>
</protein>
<evidence type="ECO:0008006" key="4">
    <source>
        <dbReference type="Google" id="ProtNLM"/>
    </source>
</evidence>
<dbReference type="InterPro" id="IPR050445">
    <property type="entry name" value="Bact_polysacc_biosynth/exp"/>
</dbReference>
<gene>
    <name evidence="2" type="ORF">METEAL_03890</name>
</gene>
<evidence type="ECO:0000313" key="2">
    <source>
        <dbReference type="EMBL" id="BDU71215.1"/>
    </source>
</evidence>
<dbReference type="Proteomes" id="UP001238179">
    <property type="component" value="Chromosome"/>
</dbReference>
<accession>A0AA48GKQ2</accession>
<dbReference type="EMBL" id="AP027080">
    <property type="protein sequence ID" value="BDU71215.1"/>
    <property type="molecule type" value="Genomic_DNA"/>
</dbReference>
<keyword evidence="3" id="KW-1185">Reference proteome</keyword>
<name>A0AA48GKQ2_9BACT</name>
<dbReference type="KEGG" id="msil:METEAL_03890"/>
<reference evidence="3" key="1">
    <citation type="journal article" date="2023" name="Int. J. Syst. Evol. Microbiol.">
        <title>Mesoterricola silvestris gen. nov., sp. nov., Mesoterricola sediminis sp. nov., Geothrix oryzae sp. nov., Geothrix edaphica sp. nov., Geothrix rubra sp. nov., and Geothrix limicola sp. nov., six novel members of Acidobacteriota isolated from soils.</title>
        <authorList>
            <person name="Itoh H."/>
            <person name="Sugisawa Y."/>
            <person name="Mise K."/>
            <person name="Xu Z."/>
            <person name="Kuniyasu M."/>
            <person name="Ushijima N."/>
            <person name="Kawano K."/>
            <person name="Kobayashi E."/>
            <person name="Shiratori Y."/>
            <person name="Masuda Y."/>
            <person name="Senoo K."/>
        </authorList>
    </citation>
    <scope>NUCLEOTIDE SEQUENCE [LARGE SCALE GENOMIC DNA]</scope>
    <source>
        <strain evidence="3">W79</strain>
    </source>
</reference>
<dbReference type="PANTHER" id="PTHR32309">
    <property type="entry name" value="TYROSINE-PROTEIN KINASE"/>
    <property type="match status" value="1"/>
</dbReference>
<proteinExistence type="predicted"/>
<dbReference type="PANTHER" id="PTHR32309:SF31">
    <property type="entry name" value="CAPSULAR EXOPOLYSACCHARIDE FAMILY"/>
    <property type="match status" value="1"/>
</dbReference>
<evidence type="ECO:0000256" key="1">
    <source>
        <dbReference type="SAM" id="MobiDB-lite"/>
    </source>
</evidence>
<feature type="compositionally biased region" description="Gly residues" evidence="1">
    <location>
        <begin position="1"/>
        <end position="13"/>
    </location>
</feature>
<sequence>MAGGAQGGRGLRGGAPLAMRTPSLPPGLRRPLALALLAGLAAAGLSSLLPDQFRAEVRILPDAGHAGPQNHAGIWAPTAPPVGPGTREDGPTVIYDDILRSRRVADAVLSATYAYRDRPWRFGALRDRRGTLLEYLGAGDPDRAMGAFRGLLRVERNPKSGLLTLTAETRSPELSLQVVRRATEELRRALVDLAQAEGRNRARTARERLEEVGVICSGKDEAFRRFQDANRNWETSAAPDLRFQGERLRGQVALWRRVQENLTLNQEQALLEARNDAQTLLVLDAGDLPRAKSRPHRSFIVFGAMVVTGTATWAALNRTKVHDLFIAKEKP</sequence>